<reference evidence="1" key="2">
    <citation type="submission" date="2021-04" db="EMBL/GenBank/DDBJ databases">
        <authorList>
            <person name="Gilroy R."/>
        </authorList>
    </citation>
    <scope>NUCLEOTIDE SEQUENCE</scope>
    <source>
        <strain evidence="1">CHK33-7979</strain>
    </source>
</reference>
<dbReference type="InterPro" id="IPR037171">
    <property type="entry name" value="NagB/RpiA_transferase-like"/>
</dbReference>
<dbReference type="GO" id="GO:0004342">
    <property type="term" value="F:glucosamine-6-phosphate deaminase activity"/>
    <property type="evidence" value="ECO:0007669"/>
    <property type="project" value="InterPro"/>
</dbReference>
<dbReference type="Proteomes" id="UP000886824">
    <property type="component" value="Unassembled WGS sequence"/>
</dbReference>
<dbReference type="SUPFAM" id="SSF100950">
    <property type="entry name" value="NagB/RpiA/CoA transferase-like"/>
    <property type="match status" value="1"/>
</dbReference>
<dbReference type="Gene3D" id="3.40.50.1360">
    <property type="match status" value="1"/>
</dbReference>
<evidence type="ECO:0000313" key="1">
    <source>
        <dbReference type="EMBL" id="HIY72618.1"/>
    </source>
</evidence>
<dbReference type="InterPro" id="IPR052960">
    <property type="entry name" value="GlcN6P_deaminase-like"/>
</dbReference>
<dbReference type="AlphaFoldDB" id="A0A9D1Z2C0"/>
<comment type="caution">
    <text evidence="1">The sequence shown here is derived from an EMBL/GenBank/DDBJ whole genome shotgun (WGS) entry which is preliminary data.</text>
</comment>
<dbReference type="PROSITE" id="PS01161">
    <property type="entry name" value="GLC_GALNAC_ISOMERASE"/>
    <property type="match status" value="1"/>
</dbReference>
<sequence length="273" mass="31588">MRHDYYYYSREELVKAPKLPIEILEDNAAVFQAMAQEMVDEIKRKNALGQRTVFICPVGPVGQYPYFVDMVNQENISLKNVWFLNMDEYLTDELEWIDHDHPLSFHGFMDRTVYTKVKPELVMPEEQRVFPDPRHPERMGQLIAELGGVDICFGGIGINGHLAFNEAQDELTPDQFRNLHTRVLKITPETRTANAIGDFNGALDDMPRWCVTIGMSEIYHARKVRLGCFRNWHRSVVRHAAYGEISAHFPVTLLQEHPDALLRFTEFVANLPK</sequence>
<dbReference type="InterPro" id="IPR018321">
    <property type="entry name" value="Glucosamine6P_isomerase_CS"/>
</dbReference>
<reference evidence="1" key="1">
    <citation type="journal article" date="2021" name="PeerJ">
        <title>Extensive microbial diversity within the chicken gut microbiome revealed by metagenomics and culture.</title>
        <authorList>
            <person name="Gilroy R."/>
            <person name="Ravi A."/>
            <person name="Getino M."/>
            <person name="Pursley I."/>
            <person name="Horton D.L."/>
            <person name="Alikhan N.F."/>
            <person name="Baker D."/>
            <person name="Gharbi K."/>
            <person name="Hall N."/>
            <person name="Watson M."/>
            <person name="Adriaenssens E.M."/>
            <person name="Foster-Nyarko E."/>
            <person name="Jarju S."/>
            <person name="Secka A."/>
            <person name="Antonio M."/>
            <person name="Oren A."/>
            <person name="Chaudhuri R.R."/>
            <person name="La Ragione R."/>
            <person name="Hildebrand F."/>
            <person name="Pallen M.J."/>
        </authorList>
    </citation>
    <scope>NUCLEOTIDE SEQUENCE</scope>
    <source>
        <strain evidence="1">CHK33-7979</strain>
    </source>
</reference>
<organism evidence="1 2">
    <name type="scientific">Candidatus Intestinimonas merdavium</name>
    <dbReference type="NCBI Taxonomy" id="2838622"/>
    <lineage>
        <taxon>Bacteria</taxon>
        <taxon>Bacillati</taxon>
        <taxon>Bacillota</taxon>
        <taxon>Clostridia</taxon>
        <taxon>Eubacteriales</taxon>
        <taxon>Intestinimonas</taxon>
    </lineage>
</organism>
<dbReference type="PANTHER" id="PTHR42892:SF1">
    <property type="entry name" value="GLUCOSAMINE-6-PHOSPHATE ISOMERASE"/>
    <property type="match status" value="1"/>
</dbReference>
<dbReference type="EMBL" id="DXCX01000016">
    <property type="protein sequence ID" value="HIY72618.1"/>
    <property type="molecule type" value="Genomic_DNA"/>
</dbReference>
<keyword evidence="1" id="KW-0413">Isomerase</keyword>
<proteinExistence type="predicted"/>
<dbReference type="GO" id="GO:0016853">
    <property type="term" value="F:isomerase activity"/>
    <property type="evidence" value="ECO:0007669"/>
    <property type="project" value="UniProtKB-KW"/>
</dbReference>
<protein>
    <submittedName>
        <fullName evidence="1">Glucosamine-6-phosphate isomerase</fullName>
    </submittedName>
</protein>
<accession>A0A9D1Z2C0</accession>
<gene>
    <name evidence="1" type="ORF">H9826_01405</name>
</gene>
<evidence type="ECO:0000313" key="2">
    <source>
        <dbReference type="Proteomes" id="UP000886824"/>
    </source>
</evidence>
<name>A0A9D1Z2C0_9FIRM</name>
<dbReference type="PANTHER" id="PTHR42892">
    <property type="entry name" value="GLUCOSAMINE-6-PHOSPHATE DEAMINASE-LIKE PROTEIN BT_0258-RELATED"/>
    <property type="match status" value="1"/>
</dbReference>
<dbReference type="GO" id="GO:0006044">
    <property type="term" value="P:N-acetylglucosamine metabolic process"/>
    <property type="evidence" value="ECO:0007669"/>
    <property type="project" value="InterPro"/>
</dbReference>